<reference evidence="2 3" key="1">
    <citation type="journal article" date="2016" name="Genome Biol. Evol.">
        <title>Divergent and convergent evolution of fungal pathogenicity.</title>
        <authorList>
            <person name="Shang Y."/>
            <person name="Xiao G."/>
            <person name="Zheng P."/>
            <person name="Cen K."/>
            <person name="Zhan S."/>
            <person name="Wang C."/>
        </authorList>
    </citation>
    <scope>NUCLEOTIDE SEQUENCE [LARGE SCALE GENOMIC DNA]</scope>
    <source>
        <strain evidence="2 3">ARSEF 2679</strain>
    </source>
</reference>
<dbReference type="Proteomes" id="UP000076744">
    <property type="component" value="Unassembled WGS sequence"/>
</dbReference>
<name>A0A168B3Y3_CORFA</name>
<keyword evidence="3" id="KW-1185">Reference proteome</keyword>
<dbReference type="GeneID" id="30019149"/>
<comment type="caution">
    <text evidence="2">The sequence shown here is derived from an EMBL/GenBank/DDBJ whole genome shotgun (WGS) entry which is preliminary data.</text>
</comment>
<organism evidence="2 3">
    <name type="scientific">Cordyceps fumosorosea (strain ARSEF 2679)</name>
    <name type="common">Isaria fumosorosea</name>
    <dbReference type="NCBI Taxonomy" id="1081104"/>
    <lineage>
        <taxon>Eukaryota</taxon>
        <taxon>Fungi</taxon>
        <taxon>Dikarya</taxon>
        <taxon>Ascomycota</taxon>
        <taxon>Pezizomycotina</taxon>
        <taxon>Sordariomycetes</taxon>
        <taxon>Hypocreomycetidae</taxon>
        <taxon>Hypocreales</taxon>
        <taxon>Cordycipitaceae</taxon>
        <taxon>Cordyceps</taxon>
    </lineage>
</organism>
<proteinExistence type="predicted"/>
<evidence type="ECO:0000313" key="3">
    <source>
        <dbReference type="Proteomes" id="UP000076744"/>
    </source>
</evidence>
<feature type="region of interest" description="Disordered" evidence="1">
    <location>
        <begin position="187"/>
        <end position="216"/>
    </location>
</feature>
<dbReference type="RefSeq" id="XP_018706191.1">
    <property type="nucleotide sequence ID" value="XM_018846463.1"/>
</dbReference>
<protein>
    <submittedName>
        <fullName evidence="2">Uncharacterized protein</fullName>
    </submittedName>
</protein>
<feature type="region of interest" description="Disordered" evidence="1">
    <location>
        <begin position="17"/>
        <end position="62"/>
    </location>
</feature>
<feature type="compositionally biased region" description="Low complexity" evidence="1">
    <location>
        <begin position="17"/>
        <end position="35"/>
    </location>
</feature>
<sequence length="216" mass="23418">MKLSTVIVATSAASFSMGKSTSSSSSVPTTFQTSTINPSEARPSPSTTFATKTKPPKATKTTTTRRLWTPIIQLAEILTAGWPWAGTDMCDNCWARAGVWPQPKYEDEYLKRAIERCKICCPPEKLGTKTCDPSPSPCIATRESRKDNLADGIFQNTDRPIPWNTSSGDVFPWSLVTPVLSSRSASLMSESLKSASAGKITETDKHSPKESAPPKT</sequence>
<evidence type="ECO:0000256" key="1">
    <source>
        <dbReference type="SAM" id="MobiDB-lite"/>
    </source>
</evidence>
<evidence type="ECO:0000313" key="2">
    <source>
        <dbReference type="EMBL" id="OAA69587.1"/>
    </source>
</evidence>
<dbReference type="AlphaFoldDB" id="A0A168B3Y3"/>
<gene>
    <name evidence="2" type="ORF">ISF_02857</name>
</gene>
<feature type="compositionally biased region" description="Low complexity" evidence="1">
    <location>
        <begin position="43"/>
        <end position="62"/>
    </location>
</feature>
<dbReference type="EMBL" id="AZHB01000005">
    <property type="protein sequence ID" value="OAA69587.1"/>
    <property type="molecule type" value="Genomic_DNA"/>
</dbReference>
<accession>A0A168B3Y3</accession>
<feature type="compositionally biased region" description="Low complexity" evidence="1">
    <location>
        <begin position="187"/>
        <end position="197"/>
    </location>
</feature>